<dbReference type="SUPFAM" id="SSF56214">
    <property type="entry name" value="4'-phosphopantetheinyl transferase"/>
    <property type="match status" value="1"/>
</dbReference>
<dbReference type="NCBIfam" id="TIGR00516">
    <property type="entry name" value="acpS"/>
    <property type="match status" value="1"/>
</dbReference>
<dbReference type="EC" id="2.7.8.7" evidence="8"/>
<reference evidence="11" key="1">
    <citation type="journal article" date="2020" name="Microbiol. Resour. Announc.">
        <title>Complete Genome Sequence of Adlercreutzia sp. Strain 8CFCBH1, a Potent Producer of Equol, Isolated from Healthy Japanese Feces.</title>
        <authorList>
            <person name="Ogata Y."/>
            <person name="Sakamoto M."/>
            <person name="Ohkuma M."/>
            <person name="Hattori M."/>
            <person name="Suda W."/>
        </authorList>
    </citation>
    <scope>NUCLEOTIDE SEQUENCE [LARGE SCALE GENOMIC DNA]</scope>
    <source>
        <strain evidence="11">8CFCBH1</strain>
    </source>
</reference>
<protein>
    <recommendedName>
        <fullName evidence="8">Holo-[acyl-carrier-protein] synthase</fullName>
        <shortName evidence="8">Holo-ACP synthase</shortName>
        <ecNumber evidence="8">2.7.8.7</ecNumber>
    </recommendedName>
    <alternativeName>
        <fullName evidence="8">4'-phosphopantetheinyl transferase AcpS</fullName>
    </alternativeName>
</protein>
<evidence type="ECO:0000259" key="9">
    <source>
        <dbReference type="Pfam" id="PF01648"/>
    </source>
</evidence>
<evidence type="ECO:0000313" key="11">
    <source>
        <dbReference type="Proteomes" id="UP000501727"/>
    </source>
</evidence>
<keyword evidence="5 8" id="KW-0460">Magnesium</keyword>
<keyword evidence="11" id="KW-1185">Reference proteome</keyword>
<feature type="domain" description="4'-phosphopantetheinyl transferase" evidence="9">
    <location>
        <begin position="25"/>
        <end position="118"/>
    </location>
</feature>
<feature type="binding site" evidence="8">
    <location>
        <position position="77"/>
    </location>
    <ligand>
        <name>Mg(2+)</name>
        <dbReference type="ChEBI" id="CHEBI:18420"/>
    </ligand>
</feature>
<keyword evidence="1 8" id="KW-0444">Lipid biosynthesis</keyword>
<dbReference type="GO" id="GO:0006633">
    <property type="term" value="P:fatty acid biosynthetic process"/>
    <property type="evidence" value="ECO:0007669"/>
    <property type="project" value="UniProtKB-UniRule"/>
</dbReference>
<evidence type="ECO:0000256" key="1">
    <source>
        <dbReference type="ARBA" id="ARBA00022516"/>
    </source>
</evidence>
<reference evidence="11" key="2">
    <citation type="submission" date="2020-03" db="EMBL/GenBank/DDBJ databases">
        <title>Complete Genome Sequence of Adlercreutzia sp. strain 8CFCBH1 Producing Equol, Isolated from Healthy Japanese Feces.</title>
        <authorList>
            <person name="Ogata Y."/>
            <person name="Sakamoto M."/>
            <person name="Ohkuma M."/>
            <person name="Hattori M."/>
            <person name="Suda W."/>
        </authorList>
    </citation>
    <scope>NUCLEOTIDE SEQUENCE [LARGE SCALE GENOMIC DNA]</scope>
    <source>
        <strain evidence="11">8CFCBH1</strain>
    </source>
</reference>
<dbReference type="HAMAP" id="MF_00101">
    <property type="entry name" value="AcpS"/>
    <property type="match status" value="1"/>
</dbReference>
<proteinExistence type="inferred from homology"/>
<keyword evidence="7 8" id="KW-0275">Fatty acid biosynthesis</keyword>
<comment type="catalytic activity">
    <reaction evidence="8">
        <text>apo-[ACP] + CoA = holo-[ACP] + adenosine 3',5'-bisphosphate + H(+)</text>
        <dbReference type="Rhea" id="RHEA:12068"/>
        <dbReference type="Rhea" id="RHEA-COMP:9685"/>
        <dbReference type="Rhea" id="RHEA-COMP:9690"/>
        <dbReference type="ChEBI" id="CHEBI:15378"/>
        <dbReference type="ChEBI" id="CHEBI:29999"/>
        <dbReference type="ChEBI" id="CHEBI:57287"/>
        <dbReference type="ChEBI" id="CHEBI:58343"/>
        <dbReference type="ChEBI" id="CHEBI:64479"/>
        <dbReference type="EC" id="2.7.8.7"/>
    </reaction>
</comment>
<dbReference type="InterPro" id="IPR037143">
    <property type="entry name" value="4-PPantetheinyl_Trfase_dom_sf"/>
</dbReference>
<evidence type="ECO:0000256" key="5">
    <source>
        <dbReference type="ARBA" id="ARBA00022842"/>
    </source>
</evidence>
<dbReference type="RefSeq" id="WP_231699493.1">
    <property type="nucleotide sequence ID" value="NZ_AP022829.1"/>
</dbReference>
<name>A0A6F8SNE4_9ACTN</name>
<keyword evidence="3 8" id="KW-0479">Metal-binding</keyword>
<comment type="cofactor">
    <cofactor evidence="8">
        <name>Mg(2+)</name>
        <dbReference type="ChEBI" id="CHEBI:18420"/>
    </cofactor>
</comment>
<gene>
    <name evidence="8" type="primary">acpS</name>
    <name evidence="10" type="ORF">ADCFC_16170</name>
</gene>
<dbReference type="GO" id="GO:0008897">
    <property type="term" value="F:holo-[acyl-carrier-protein] synthase activity"/>
    <property type="evidence" value="ECO:0007669"/>
    <property type="project" value="UniProtKB-UniRule"/>
</dbReference>
<dbReference type="NCBIfam" id="TIGR00556">
    <property type="entry name" value="pantethn_trn"/>
    <property type="match status" value="1"/>
</dbReference>
<evidence type="ECO:0000256" key="7">
    <source>
        <dbReference type="ARBA" id="ARBA00023160"/>
    </source>
</evidence>
<keyword evidence="2 8" id="KW-0808">Transferase</keyword>
<dbReference type="GO" id="GO:0005737">
    <property type="term" value="C:cytoplasm"/>
    <property type="evidence" value="ECO:0007669"/>
    <property type="project" value="UniProtKB-SubCell"/>
</dbReference>
<evidence type="ECO:0000256" key="3">
    <source>
        <dbReference type="ARBA" id="ARBA00022723"/>
    </source>
</evidence>
<dbReference type="InterPro" id="IPR002582">
    <property type="entry name" value="ACPS"/>
</dbReference>
<keyword evidence="8" id="KW-0963">Cytoplasm</keyword>
<evidence type="ECO:0000256" key="4">
    <source>
        <dbReference type="ARBA" id="ARBA00022832"/>
    </source>
</evidence>
<dbReference type="AlphaFoldDB" id="A0A6F8SNE4"/>
<accession>A0A6F8SNE4</accession>
<dbReference type="GO" id="GO:0000287">
    <property type="term" value="F:magnesium ion binding"/>
    <property type="evidence" value="ECO:0007669"/>
    <property type="project" value="UniProtKB-UniRule"/>
</dbReference>
<keyword evidence="6 8" id="KW-0443">Lipid metabolism</keyword>
<evidence type="ECO:0000256" key="8">
    <source>
        <dbReference type="HAMAP-Rule" id="MF_00101"/>
    </source>
</evidence>
<comment type="function">
    <text evidence="8">Transfers the 4'-phosphopantetheine moiety from coenzyme A to a Ser of acyl-carrier-protein.</text>
</comment>
<evidence type="ECO:0000313" key="10">
    <source>
        <dbReference type="EMBL" id="BCA89120.1"/>
    </source>
</evidence>
<dbReference type="Proteomes" id="UP000501727">
    <property type="component" value="Chromosome"/>
</dbReference>
<dbReference type="EMBL" id="AP022829">
    <property type="protein sequence ID" value="BCA89120.1"/>
    <property type="molecule type" value="Genomic_DNA"/>
</dbReference>
<sequence>MARSKKSQAVVDGALAMDVPNEEVGLGVDIVEIARMRKIIDRSPAFVEKVYSAAERAYCDSHAHPEVHYATRFAAKEAVLKALGTGFSEGIGWLDVEVRRTSKGRPYVVLTGRAREVAREQGVREIPLSLSYTHTDAVACAMAITEESVAATERRRDPMEELTRQFKDARALLDDLPGAPAAG</sequence>
<comment type="similarity">
    <text evidence="8">Belongs to the P-Pant transferase superfamily. AcpS family.</text>
</comment>
<keyword evidence="4 8" id="KW-0276">Fatty acid metabolism</keyword>
<dbReference type="Gene3D" id="3.90.470.20">
    <property type="entry name" value="4'-phosphopantetheinyl transferase domain"/>
    <property type="match status" value="1"/>
</dbReference>
<evidence type="ECO:0000256" key="2">
    <source>
        <dbReference type="ARBA" id="ARBA00022679"/>
    </source>
</evidence>
<evidence type="ECO:0000256" key="6">
    <source>
        <dbReference type="ARBA" id="ARBA00023098"/>
    </source>
</evidence>
<dbReference type="InterPro" id="IPR004568">
    <property type="entry name" value="Ppantetheine-prot_Trfase_dom"/>
</dbReference>
<feature type="binding site" evidence="8">
    <location>
        <position position="29"/>
    </location>
    <ligand>
        <name>Mg(2+)</name>
        <dbReference type="ChEBI" id="CHEBI:18420"/>
    </ligand>
</feature>
<dbReference type="Pfam" id="PF01648">
    <property type="entry name" value="ACPS"/>
    <property type="match status" value="1"/>
</dbReference>
<comment type="subcellular location">
    <subcellularLocation>
        <location evidence="8">Cytoplasm</location>
    </subcellularLocation>
</comment>
<organism evidence="10 11">
    <name type="scientific">Adlercreutzia hattorii</name>
    <dbReference type="NCBI Taxonomy" id="2707299"/>
    <lineage>
        <taxon>Bacteria</taxon>
        <taxon>Bacillati</taxon>
        <taxon>Actinomycetota</taxon>
        <taxon>Coriobacteriia</taxon>
        <taxon>Eggerthellales</taxon>
        <taxon>Eggerthellaceae</taxon>
        <taxon>Adlercreutzia</taxon>
    </lineage>
</organism>
<dbReference type="KEGG" id="ahat:ADCFC_17390"/>
<dbReference type="InterPro" id="IPR008278">
    <property type="entry name" value="4-PPantetheinyl_Trfase_dom"/>
</dbReference>